<gene>
    <name evidence="2" type="ORF">CCAP1982_LOCUS19924</name>
</gene>
<evidence type="ECO:0000313" key="3">
    <source>
        <dbReference type="Proteomes" id="UP000606786"/>
    </source>
</evidence>
<feature type="region of interest" description="Disordered" evidence="1">
    <location>
        <begin position="20"/>
        <end position="68"/>
    </location>
</feature>
<protein>
    <submittedName>
        <fullName evidence="2">(Mediterranean fruit fly) hypothetical protein</fullName>
    </submittedName>
</protein>
<comment type="caution">
    <text evidence="2">The sequence shown here is derived from an EMBL/GenBank/DDBJ whole genome shotgun (WGS) entry which is preliminary data.</text>
</comment>
<dbReference type="AlphaFoldDB" id="A0A811V9X8"/>
<sequence>MNYVQNNVGRMCNEVEFEFAMPRRQDDSTTARRKGGKSSPSCQHCSRWPSSSTSLTHNHASATNVPEN</sequence>
<keyword evidence="3" id="KW-1185">Reference proteome</keyword>
<proteinExistence type="predicted"/>
<reference evidence="2" key="1">
    <citation type="submission" date="2020-11" db="EMBL/GenBank/DDBJ databases">
        <authorList>
            <person name="Whitehead M."/>
        </authorList>
    </citation>
    <scope>NUCLEOTIDE SEQUENCE</scope>
    <source>
        <strain evidence="2">EGII</strain>
    </source>
</reference>
<accession>A0A811V9X8</accession>
<evidence type="ECO:0000313" key="2">
    <source>
        <dbReference type="EMBL" id="CAD7011814.1"/>
    </source>
</evidence>
<feature type="compositionally biased region" description="Basic and acidic residues" evidence="1">
    <location>
        <begin position="21"/>
        <end position="30"/>
    </location>
</feature>
<dbReference type="EMBL" id="CAJHJT010000056">
    <property type="protein sequence ID" value="CAD7011814.1"/>
    <property type="molecule type" value="Genomic_DNA"/>
</dbReference>
<evidence type="ECO:0000256" key="1">
    <source>
        <dbReference type="SAM" id="MobiDB-lite"/>
    </source>
</evidence>
<organism evidence="2 3">
    <name type="scientific">Ceratitis capitata</name>
    <name type="common">Mediterranean fruit fly</name>
    <name type="synonym">Tephritis capitata</name>
    <dbReference type="NCBI Taxonomy" id="7213"/>
    <lineage>
        <taxon>Eukaryota</taxon>
        <taxon>Metazoa</taxon>
        <taxon>Ecdysozoa</taxon>
        <taxon>Arthropoda</taxon>
        <taxon>Hexapoda</taxon>
        <taxon>Insecta</taxon>
        <taxon>Pterygota</taxon>
        <taxon>Neoptera</taxon>
        <taxon>Endopterygota</taxon>
        <taxon>Diptera</taxon>
        <taxon>Brachycera</taxon>
        <taxon>Muscomorpha</taxon>
        <taxon>Tephritoidea</taxon>
        <taxon>Tephritidae</taxon>
        <taxon>Ceratitis</taxon>
        <taxon>Ceratitis</taxon>
    </lineage>
</organism>
<name>A0A811V9X8_CERCA</name>
<feature type="non-terminal residue" evidence="2">
    <location>
        <position position="68"/>
    </location>
</feature>
<dbReference type="Proteomes" id="UP000606786">
    <property type="component" value="Unassembled WGS sequence"/>
</dbReference>
<feature type="compositionally biased region" description="Polar residues" evidence="1">
    <location>
        <begin position="38"/>
        <end position="68"/>
    </location>
</feature>